<dbReference type="InterPro" id="IPR036028">
    <property type="entry name" value="SH3-like_dom_sf"/>
</dbReference>
<dbReference type="Gene3D" id="1.25.40.10">
    <property type="entry name" value="Tetratricopeptide repeat domain"/>
    <property type="match status" value="1"/>
</dbReference>
<dbReference type="Gene3D" id="3.10.20.90">
    <property type="entry name" value="Phosphatidylinositol 3-kinase Catalytic Subunit, Chain A, domain 1"/>
    <property type="match status" value="1"/>
</dbReference>
<evidence type="ECO:0000259" key="5">
    <source>
        <dbReference type="PROSITE" id="PS50002"/>
    </source>
</evidence>
<protein>
    <submittedName>
        <fullName evidence="7">Neutrophil cytosol factor 2-like</fullName>
    </submittedName>
</protein>
<evidence type="ECO:0000313" key="6">
    <source>
        <dbReference type="Proteomes" id="UP000694865"/>
    </source>
</evidence>
<dbReference type="PROSITE" id="PS50005">
    <property type="entry name" value="TPR"/>
    <property type="match status" value="1"/>
</dbReference>
<keyword evidence="3" id="KW-0802">TPR repeat</keyword>
<gene>
    <name evidence="7" type="primary">LOC100378950</name>
</gene>
<accession>A0ABM0LZ35</accession>
<dbReference type="InterPro" id="IPR019734">
    <property type="entry name" value="TPR_rpt"/>
</dbReference>
<evidence type="ECO:0000256" key="4">
    <source>
        <dbReference type="SAM" id="MobiDB-lite"/>
    </source>
</evidence>
<dbReference type="PANTHER" id="PTHR15175:SF0">
    <property type="entry name" value="SH3 DOMAIN-CONTAINING PROTEIN C23A1.17"/>
    <property type="match status" value="1"/>
</dbReference>
<organism evidence="6 7">
    <name type="scientific">Saccoglossus kowalevskii</name>
    <name type="common">Acorn worm</name>
    <dbReference type="NCBI Taxonomy" id="10224"/>
    <lineage>
        <taxon>Eukaryota</taxon>
        <taxon>Metazoa</taxon>
        <taxon>Hemichordata</taxon>
        <taxon>Enteropneusta</taxon>
        <taxon>Harrimaniidae</taxon>
        <taxon>Saccoglossus</taxon>
    </lineage>
</organism>
<dbReference type="Pfam" id="PF00018">
    <property type="entry name" value="SH3_1"/>
    <property type="match status" value="1"/>
</dbReference>
<dbReference type="Gene3D" id="2.30.30.40">
    <property type="entry name" value="SH3 Domains"/>
    <property type="match status" value="1"/>
</dbReference>
<evidence type="ECO:0000256" key="2">
    <source>
        <dbReference type="PROSITE-ProRule" id="PRU00192"/>
    </source>
</evidence>
<dbReference type="SMART" id="SM00028">
    <property type="entry name" value="TPR"/>
    <property type="match status" value="2"/>
</dbReference>
<dbReference type="InterPro" id="IPR051864">
    <property type="entry name" value="NCF2_NOXA1"/>
</dbReference>
<sequence>MAESSNVVINSLVLWDEGVTAYDSNDLDTALQKFWGIPDPSAKVFFNIGMVHQALGNLDAAEKAFESSLTVDKHFAIGRYQLSIVHYNCRRFKDAEMSFKHTHESLRGKNYIDYKQLGLRFVLYECEILHNLALTCIALGERHKSFELINRAITTADKQTYKNRSQLVETKRLFQTGQKARLLDLPSDAIFRPPKSKTANIEKQDYLGKAKVISSVTENDKATGFIPVVKGKPPVPTTAWNSKMATPAEPLNTHVIVKIHFNYTCAIKVKQDTSLSNLQATVCKKFDRHPDELQLWYIMDKQLGLQQLCLESQIDGLWKLLKNKRLTLWCYEAKETSKPDVATKQVVALYDFTGQQEGDLSFKQGNIITDVREVDENWYEGQLHGNTGLIPKGYVEECALPPPPPPNNAEHSSLRSPSRPKSWHTSTEESPTSFGALMKELKTATNRRSVYLDDKS</sequence>
<evidence type="ECO:0000313" key="7">
    <source>
        <dbReference type="RefSeq" id="XP_006813026.1"/>
    </source>
</evidence>
<feature type="compositionally biased region" description="Polar residues" evidence="4">
    <location>
        <begin position="423"/>
        <end position="433"/>
    </location>
</feature>
<dbReference type="SMART" id="SM00326">
    <property type="entry name" value="SH3"/>
    <property type="match status" value="1"/>
</dbReference>
<dbReference type="InterPro" id="IPR001452">
    <property type="entry name" value="SH3_domain"/>
</dbReference>
<dbReference type="PROSITE" id="PS50002">
    <property type="entry name" value="SH3"/>
    <property type="match status" value="1"/>
</dbReference>
<dbReference type="GeneID" id="100378950"/>
<dbReference type="SUPFAM" id="SSF54277">
    <property type="entry name" value="CAD &amp; PB1 domains"/>
    <property type="match status" value="1"/>
</dbReference>
<dbReference type="PRINTS" id="PR00499">
    <property type="entry name" value="P67PHOX"/>
</dbReference>
<reference evidence="7" key="1">
    <citation type="submission" date="2025-08" db="UniProtKB">
        <authorList>
            <consortium name="RefSeq"/>
        </authorList>
    </citation>
    <scope>IDENTIFICATION</scope>
    <source>
        <tissue evidence="7">Testes</tissue>
    </source>
</reference>
<keyword evidence="6" id="KW-1185">Reference proteome</keyword>
<dbReference type="Pfam" id="PF13181">
    <property type="entry name" value="TPR_8"/>
    <property type="match status" value="1"/>
</dbReference>
<dbReference type="SUPFAM" id="SSF50044">
    <property type="entry name" value="SH3-domain"/>
    <property type="match status" value="1"/>
</dbReference>
<evidence type="ECO:0000256" key="3">
    <source>
        <dbReference type="PROSITE-ProRule" id="PRU00339"/>
    </source>
</evidence>
<dbReference type="SUPFAM" id="SSF48452">
    <property type="entry name" value="TPR-like"/>
    <property type="match status" value="1"/>
</dbReference>
<dbReference type="Proteomes" id="UP000694865">
    <property type="component" value="Unplaced"/>
</dbReference>
<evidence type="ECO:0000256" key="1">
    <source>
        <dbReference type="ARBA" id="ARBA00022443"/>
    </source>
</evidence>
<keyword evidence="1 2" id="KW-0728">SH3 domain</keyword>
<name>A0ABM0LZ35_SACKO</name>
<dbReference type="PRINTS" id="PR00452">
    <property type="entry name" value="SH3DOMAIN"/>
</dbReference>
<dbReference type="RefSeq" id="XP_006813026.1">
    <property type="nucleotide sequence ID" value="XM_006812963.1"/>
</dbReference>
<feature type="repeat" description="TPR" evidence="3">
    <location>
        <begin position="42"/>
        <end position="75"/>
    </location>
</feature>
<feature type="domain" description="SH3" evidence="5">
    <location>
        <begin position="341"/>
        <end position="400"/>
    </location>
</feature>
<dbReference type="InterPro" id="IPR011990">
    <property type="entry name" value="TPR-like_helical_dom_sf"/>
</dbReference>
<dbReference type="PANTHER" id="PTHR15175">
    <property type="entry name" value="NEUTROPHIL CYTOSOLIC FACTOR 2, NEUTROPHIL NADPH OXIDASE FACTOR 2"/>
    <property type="match status" value="1"/>
</dbReference>
<proteinExistence type="predicted"/>
<feature type="region of interest" description="Disordered" evidence="4">
    <location>
        <begin position="400"/>
        <end position="434"/>
    </location>
</feature>